<reference evidence="10 11" key="1">
    <citation type="submission" date="2021-04" db="EMBL/GenBank/DDBJ databases">
        <authorList>
            <person name="Rakotoarivonina H."/>
        </authorList>
    </citation>
    <scope>NUCLEOTIDE SEQUENCE [LARGE SCALE GENOMIC DNA]</scope>
    <source>
        <strain evidence="10 11">XE</strain>
    </source>
</reference>
<evidence type="ECO:0000256" key="3">
    <source>
        <dbReference type="ARBA" id="ARBA00022544"/>
    </source>
</evidence>
<comment type="similarity">
    <text evidence="2">Belongs to the GerABKC lipoprotein family.</text>
</comment>
<evidence type="ECO:0000256" key="1">
    <source>
        <dbReference type="ARBA" id="ARBA00004635"/>
    </source>
</evidence>
<keyword evidence="11" id="KW-1185">Reference proteome</keyword>
<dbReference type="PANTHER" id="PTHR35789">
    <property type="entry name" value="SPORE GERMINATION PROTEIN B3"/>
    <property type="match status" value="1"/>
</dbReference>
<evidence type="ECO:0000256" key="2">
    <source>
        <dbReference type="ARBA" id="ARBA00007886"/>
    </source>
</evidence>
<dbReference type="EMBL" id="CAJRAY010000026">
    <property type="protein sequence ID" value="CAG5082974.1"/>
    <property type="molecule type" value="Genomic_DNA"/>
</dbReference>
<dbReference type="InterPro" id="IPR046953">
    <property type="entry name" value="Spore_GerAC-like_C"/>
</dbReference>
<sequence length="385" mass="43374">MKAWCSLIVWAGIMLLLTGCWSQMELTERAFVLALAIDKGEKDVLHVTSQIYRPASQFGAPSNQRQASAFVNVTLDGSSVSEVIRNTKTVSGRHSQFSHIQIILISEEVARERLSSILDFFFRDPEIRLGTPIMITRGEARDYLTGRPMIENTVGSQVFKQLDFSHYLAGRSISTTILDLAFQLKSESESAMLPIIMNEPEYKQDVVQGIVLAKPDKIVGRIAPDKAAYLLLLANEYHYGILDIPCGRESDLSETLEVVQANSKITPMLRGDKVSARIDVNIKASIGELACTMIRNMADEDRYAKKAERHFKEQMESAVSAIQKKKTDVLGIGHKLYLRHPSRWKKIKPEWPERYARMPIEINVKVDIMNSKMMSPGPFSRIGED</sequence>
<gene>
    <name evidence="10" type="primary">txxe 956-gerKC</name>
    <name evidence="10" type="ORF">TXXE_06610</name>
</gene>
<keyword evidence="7" id="KW-0449">Lipoprotein</keyword>
<keyword evidence="5" id="KW-0472">Membrane</keyword>
<feature type="domain" description="Spore germination protein N-terminal" evidence="9">
    <location>
        <begin position="23"/>
        <end position="196"/>
    </location>
</feature>
<dbReference type="Proteomes" id="UP000681526">
    <property type="component" value="Unassembled WGS sequence"/>
</dbReference>
<comment type="subcellular location">
    <subcellularLocation>
        <location evidence="1">Membrane</location>
        <topology evidence="1">Lipid-anchor</topology>
    </subcellularLocation>
</comment>
<accession>A0ABM8V2H5</accession>
<dbReference type="InterPro" id="IPR038501">
    <property type="entry name" value="Spore_GerAC_C_sf"/>
</dbReference>
<name>A0ABM8V2H5_THEXY</name>
<proteinExistence type="inferred from homology"/>
<dbReference type="InterPro" id="IPR008844">
    <property type="entry name" value="Spore_GerAC-like"/>
</dbReference>
<dbReference type="Gene3D" id="6.20.190.10">
    <property type="entry name" value="Nutrient germinant receptor protein C, domain 1"/>
    <property type="match status" value="1"/>
</dbReference>
<evidence type="ECO:0000256" key="6">
    <source>
        <dbReference type="ARBA" id="ARBA00023139"/>
    </source>
</evidence>
<dbReference type="InterPro" id="IPR057336">
    <property type="entry name" value="GerAC_N"/>
</dbReference>
<dbReference type="RefSeq" id="WP_213483948.1">
    <property type="nucleotide sequence ID" value="NZ_CAJRAY010000026.1"/>
</dbReference>
<evidence type="ECO:0000313" key="11">
    <source>
        <dbReference type="Proteomes" id="UP000681526"/>
    </source>
</evidence>
<keyword evidence="4" id="KW-0732">Signal</keyword>
<evidence type="ECO:0000256" key="4">
    <source>
        <dbReference type="ARBA" id="ARBA00022729"/>
    </source>
</evidence>
<dbReference type="PROSITE" id="PS51257">
    <property type="entry name" value="PROKAR_LIPOPROTEIN"/>
    <property type="match status" value="1"/>
</dbReference>
<organism evidence="10 11">
    <name type="scientific">Thermobacillus xylanilyticus</name>
    <dbReference type="NCBI Taxonomy" id="76633"/>
    <lineage>
        <taxon>Bacteria</taxon>
        <taxon>Bacillati</taxon>
        <taxon>Bacillota</taxon>
        <taxon>Bacilli</taxon>
        <taxon>Bacillales</taxon>
        <taxon>Paenibacillaceae</taxon>
        <taxon>Thermobacillus</taxon>
    </lineage>
</organism>
<dbReference type="Pfam" id="PF25198">
    <property type="entry name" value="Spore_GerAC_N"/>
    <property type="match status" value="1"/>
</dbReference>
<evidence type="ECO:0000256" key="5">
    <source>
        <dbReference type="ARBA" id="ARBA00023136"/>
    </source>
</evidence>
<dbReference type="Pfam" id="PF05504">
    <property type="entry name" value="Spore_GerAC"/>
    <property type="match status" value="1"/>
</dbReference>
<evidence type="ECO:0000256" key="7">
    <source>
        <dbReference type="ARBA" id="ARBA00023288"/>
    </source>
</evidence>
<feature type="domain" description="Spore germination GerAC-like C-terminal" evidence="8">
    <location>
        <begin position="211"/>
        <end position="371"/>
    </location>
</feature>
<keyword evidence="3" id="KW-0309">Germination</keyword>
<dbReference type="PANTHER" id="PTHR35789:SF1">
    <property type="entry name" value="SPORE GERMINATION PROTEIN B3"/>
    <property type="match status" value="1"/>
</dbReference>
<evidence type="ECO:0000313" key="10">
    <source>
        <dbReference type="EMBL" id="CAG5082974.1"/>
    </source>
</evidence>
<comment type="caution">
    <text evidence="10">The sequence shown here is derived from an EMBL/GenBank/DDBJ whole genome shotgun (WGS) entry which is preliminary data.</text>
</comment>
<evidence type="ECO:0000259" key="9">
    <source>
        <dbReference type="Pfam" id="PF25198"/>
    </source>
</evidence>
<dbReference type="NCBIfam" id="TIGR02887">
    <property type="entry name" value="spore_ger_x_C"/>
    <property type="match status" value="1"/>
</dbReference>
<dbReference type="Gene3D" id="3.30.300.210">
    <property type="entry name" value="Nutrient germinant receptor protein C, domain 3"/>
    <property type="match status" value="1"/>
</dbReference>
<evidence type="ECO:0000259" key="8">
    <source>
        <dbReference type="Pfam" id="PF05504"/>
    </source>
</evidence>
<keyword evidence="6" id="KW-0564">Palmitate</keyword>
<protein>
    <submittedName>
        <fullName evidence="10">Spore germination protein KC</fullName>
    </submittedName>
</protein>